<dbReference type="AlphaFoldDB" id="A0A0F9S2T6"/>
<protein>
    <submittedName>
        <fullName evidence="2">Uncharacterized protein</fullName>
    </submittedName>
</protein>
<keyword evidence="1" id="KW-0812">Transmembrane</keyword>
<evidence type="ECO:0000313" key="2">
    <source>
        <dbReference type="EMBL" id="KKN61349.1"/>
    </source>
</evidence>
<reference evidence="2" key="1">
    <citation type="journal article" date="2015" name="Nature">
        <title>Complex archaea that bridge the gap between prokaryotes and eukaryotes.</title>
        <authorList>
            <person name="Spang A."/>
            <person name="Saw J.H."/>
            <person name="Jorgensen S.L."/>
            <person name="Zaremba-Niedzwiedzka K."/>
            <person name="Martijn J."/>
            <person name="Lind A.E."/>
            <person name="van Eijk R."/>
            <person name="Schleper C."/>
            <person name="Guy L."/>
            <person name="Ettema T.J."/>
        </authorList>
    </citation>
    <scope>NUCLEOTIDE SEQUENCE</scope>
</reference>
<evidence type="ECO:0000256" key="1">
    <source>
        <dbReference type="SAM" id="Phobius"/>
    </source>
</evidence>
<feature type="transmembrane region" description="Helical" evidence="1">
    <location>
        <begin position="95"/>
        <end position="115"/>
    </location>
</feature>
<keyword evidence="1" id="KW-0472">Membrane</keyword>
<dbReference type="EMBL" id="LAZR01000661">
    <property type="protein sequence ID" value="KKN61349.1"/>
    <property type="molecule type" value="Genomic_DNA"/>
</dbReference>
<gene>
    <name evidence="2" type="ORF">LCGC14_0522810</name>
</gene>
<accession>A0A0F9S2T6</accession>
<organism evidence="2">
    <name type="scientific">marine sediment metagenome</name>
    <dbReference type="NCBI Taxonomy" id="412755"/>
    <lineage>
        <taxon>unclassified sequences</taxon>
        <taxon>metagenomes</taxon>
        <taxon>ecological metagenomes</taxon>
    </lineage>
</organism>
<comment type="caution">
    <text evidence="2">The sequence shown here is derived from an EMBL/GenBank/DDBJ whole genome shotgun (WGS) entry which is preliminary data.</text>
</comment>
<keyword evidence="1" id="KW-1133">Transmembrane helix</keyword>
<proteinExistence type="predicted"/>
<sequence length="119" mass="13118">MLYGNNYGLSVSPFGVEQPPPAPPPLIPHERQRLQGLPSLRGFGQADEVTAGVQTAIAKGKVKQIAVVDTKPATILVMSFSQFKKEFLKAWYAKWWVWAIAGSVVAAGGGTYLYMRRRR</sequence>
<name>A0A0F9S2T6_9ZZZZ</name>